<gene>
    <name evidence="2" type="ORF">OA50_04522</name>
</gene>
<dbReference type="PATRIC" id="fig|1515334.3.peg.4545"/>
<dbReference type="SUPFAM" id="SSF56801">
    <property type="entry name" value="Acetyl-CoA synthetase-like"/>
    <property type="match status" value="1"/>
</dbReference>
<keyword evidence="3" id="KW-1185">Reference proteome</keyword>
<dbReference type="PANTHER" id="PTHR24096">
    <property type="entry name" value="LONG-CHAIN-FATTY-ACID--COA LIGASE"/>
    <property type="match status" value="1"/>
</dbReference>
<dbReference type="STRING" id="561184.SAMN05216376_12433"/>
<name>A0A0B3RHN7_9RHOB</name>
<feature type="domain" description="AMP-dependent synthetase/ligase" evidence="1">
    <location>
        <begin position="38"/>
        <end position="417"/>
    </location>
</feature>
<dbReference type="OrthoDB" id="9803968at2"/>
<dbReference type="InterPro" id="IPR000873">
    <property type="entry name" value="AMP-dep_synth/lig_dom"/>
</dbReference>
<dbReference type="PROSITE" id="PS00455">
    <property type="entry name" value="AMP_BINDING"/>
    <property type="match status" value="1"/>
</dbReference>
<dbReference type="Pfam" id="PF00501">
    <property type="entry name" value="AMP-binding"/>
    <property type="match status" value="1"/>
</dbReference>
<dbReference type="RefSeq" id="WP_043145397.1">
    <property type="nucleotide sequence ID" value="NZ_JSUQ01000021.1"/>
</dbReference>
<evidence type="ECO:0000259" key="1">
    <source>
        <dbReference type="Pfam" id="PF00501"/>
    </source>
</evidence>
<dbReference type="Gene3D" id="3.40.50.12780">
    <property type="entry name" value="N-terminal domain of ligase-like"/>
    <property type="match status" value="1"/>
</dbReference>
<dbReference type="GO" id="GO:0016405">
    <property type="term" value="F:CoA-ligase activity"/>
    <property type="evidence" value="ECO:0007669"/>
    <property type="project" value="TreeGrafter"/>
</dbReference>
<dbReference type="InterPro" id="IPR042099">
    <property type="entry name" value="ANL_N_sf"/>
</dbReference>
<dbReference type="InterPro" id="IPR020845">
    <property type="entry name" value="AMP-binding_CS"/>
</dbReference>
<comment type="caution">
    <text evidence="2">The sequence shown here is derived from an EMBL/GenBank/DDBJ whole genome shotgun (WGS) entry which is preliminary data.</text>
</comment>
<evidence type="ECO:0000313" key="3">
    <source>
        <dbReference type="Proteomes" id="UP000030960"/>
    </source>
</evidence>
<dbReference type="Pfam" id="PF23562">
    <property type="entry name" value="AMP-binding_C_3"/>
    <property type="match status" value="1"/>
</dbReference>
<dbReference type="PANTHER" id="PTHR24096:SF420">
    <property type="entry name" value="LONG-CHAIN-FATTY-ACID--COA LIGASE-RELATED"/>
    <property type="match status" value="1"/>
</dbReference>
<dbReference type="Proteomes" id="UP000030960">
    <property type="component" value="Unassembled WGS sequence"/>
</dbReference>
<evidence type="ECO:0000313" key="2">
    <source>
        <dbReference type="EMBL" id="KHQ50810.1"/>
    </source>
</evidence>
<reference evidence="2 3" key="1">
    <citation type="submission" date="2014-10" db="EMBL/GenBank/DDBJ databases">
        <title>Genome sequence of Ponticoccus sp. strain UMTAT08 isolated from clonal culture of toxic dinoflagellate Alexandrium tamiyavanichii.</title>
        <authorList>
            <person name="Gan H.Y."/>
            <person name="Muhd D.-D."/>
            <person name="Mohd Noor M.E."/>
            <person name="Yeong Y.S."/>
            <person name="Usup G."/>
        </authorList>
    </citation>
    <scope>NUCLEOTIDE SEQUENCE [LARGE SCALE GENOMIC DNA]</scope>
    <source>
        <strain evidence="2 3">UMTAT08</strain>
    </source>
</reference>
<proteinExistence type="predicted"/>
<organism evidence="2 3">
    <name type="scientific">Mameliella alba</name>
    <dbReference type="NCBI Taxonomy" id="561184"/>
    <lineage>
        <taxon>Bacteria</taxon>
        <taxon>Pseudomonadati</taxon>
        <taxon>Pseudomonadota</taxon>
        <taxon>Alphaproteobacteria</taxon>
        <taxon>Rhodobacterales</taxon>
        <taxon>Roseobacteraceae</taxon>
        <taxon>Mameliella</taxon>
    </lineage>
</organism>
<sequence length="598" mass="65242">MSKYRAHSVTREDRPDGTIILRSGYEMTESATKTGDWLDRWAGETPEAVFLAERDGEGWREVTYAQARDSVRRIASSLLARGMNADTPILIISGNGVDHALLTLAAQYVGVPTVPLAEQYALIPGAWPQLEHCAQLVKPAMVFADDGARFATALAHDLFDGMERVVARNPQAGETELTALLGDCDDAAVDKAAAEVGPDSVAKYLMTSGSTSHPKAVITTQRMMCANQAQLADALPFLRDRAPRIVDWLPWNHVFGGSHNFNMMLANGGTLYIDAGKPIPAKIAETIENNRMKNGTLAFNVPVGFSMIRNAMKADPELRKSYFEDLDMLFYAGASLPQDVWDDLEDMAREVRGVVPLMNSSWGLTETGPACLIQHEPTHMSGIIGVPMTGVEVKLIPDEDMRCEIRVRGPNIMPGYLHDPEKTAEAFDEEGFFRTGDAVKFVDDNDLNKGMRFDGRISEDFKLLTGTWVRAATLRLELLQEYGNLVQDMVICGADKSQVGLMIFPSAEALALAGEGAEKDGALMSDALRAALAEKLALRADHGSAARVNRVMVLAEPPSLGDGEITAKGNLNYRKVLARRASLLDRLYSDDDPAVVCL</sequence>
<accession>A0A0B3RHN7</accession>
<protein>
    <submittedName>
        <fullName evidence="2">Feruloyl-CoA synthase</fullName>
    </submittedName>
</protein>
<dbReference type="EMBL" id="JSUQ01000021">
    <property type="protein sequence ID" value="KHQ50810.1"/>
    <property type="molecule type" value="Genomic_DNA"/>
</dbReference>
<dbReference type="AlphaFoldDB" id="A0A0B3RHN7"/>